<feature type="domain" description="Cation efflux protein transmembrane" evidence="8">
    <location>
        <begin position="12"/>
        <end position="213"/>
    </location>
</feature>
<dbReference type="InterPro" id="IPR050291">
    <property type="entry name" value="CDF_Transporter"/>
</dbReference>
<evidence type="ECO:0000313" key="9">
    <source>
        <dbReference type="EMBL" id="AHY48261.1"/>
    </source>
</evidence>
<feature type="transmembrane region" description="Helical" evidence="7">
    <location>
        <begin position="154"/>
        <end position="173"/>
    </location>
</feature>
<dbReference type="RefSeq" id="WP_041338988.1">
    <property type="nucleotide sequence ID" value="NZ_CP007516.1"/>
</dbReference>
<dbReference type="Proteomes" id="UP000025229">
    <property type="component" value="Plasmid 2"/>
</dbReference>
<evidence type="ECO:0000256" key="4">
    <source>
        <dbReference type="ARBA" id="ARBA00022692"/>
    </source>
</evidence>
<reference evidence="10" key="2">
    <citation type="submission" date="2023-11" db="EMBL/GenBank/DDBJ databases">
        <title>MicrobeMod: A computational toolkit for identifying prokaryotic methylation and restriction-modification with nanopore sequencing.</title>
        <authorList>
            <person name="Crits-Christoph A."/>
            <person name="Kang S.C."/>
            <person name="Lee H."/>
            <person name="Ostrov N."/>
        </authorList>
    </citation>
    <scope>NUCLEOTIDE SEQUENCE</scope>
    <source>
        <strain evidence="10">ATCC 51242</strain>
    </source>
</reference>
<keyword evidence="3" id="KW-0813">Transport</keyword>
<evidence type="ECO:0000256" key="2">
    <source>
        <dbReference type="ARBA" id="ARBA00008114"/>
    </source>
</evidence>
<dbReference type="Pfam" id="PF01545">
    <property type="entry name" value="Cation_efflux"/>
    <property type="match status" value="1"/>
</dbReference>
<evidence type="ECO:0000256" key="7">
    <source>
        <dbReference type="SAM" id="Phobius"/>
    </source>
</evidence>
<dbReference type="GO" id="GO:0015086">
    <property type="term" value="F:cadmium ion transmembrane transporter activity"/>
    <property type="evidence" value="ECO:0007669"/>
    <property type="project" value="TreeGrafter"/>
</dbReference>
<organism evidence="9 11">
    <name type="scientific">Rubrobacter radiotolerans</name>
    <name type="common">Arthrobacter radiotolerans</name>
    <dbReference type="NCBI Taxonomy" id="42256"/>
    <lineage>
        <taxon>Bacteria</taxon>
        <taxon>Bacillati</taxon>
        <taxon>Actinomycetota</taxon>
        <taxon>Rubrobacteria</taxon>
        <taxon>Rubrobacterales</taxon>
        <taxon>Rubrobacteraceae</taxon>
        <taxon>Rubrobacter</taxon>
    </lineage>
</organism>
<keyword evidence="9" id="KW-0614">Plasmid</keyword>
<evidence type="ECO:0000256" key="1">
    <source>
        <dbReference type="ARBA" id="ARBA00004141"/>
    </source>
</evidence>
<name>A0A023X7R8_RUBRA</name>
<protein>
    <submittedName>
        <fullName evidence="9 10">Cation diffusion facilitator family transporter</fullName>
    </submittedName>
</protein>
<dbReference type="NCBIfam" id="TIGR01297">
    <property type="entry name" value="CDF"/>
    <property type="match status" value="1"/>
</dbReference>
<proteinExistence type="inferred from homology"/>
<evidence type="ECO:0000313" key="10">
    <source>
        <dbReference type="EMBL" id="MDX5895534.1"/>
    </source>
</evidence>
<dbReference type="EMBL" id="CP007516">
    <property type="protein sequence ID" value="AHY48261.1"/>
    <property type="molecule type" value="Genomic_DNA"/>
</dbReference>
<dbReference type="AlphaFoldDB" id="A0A023X7R8"/>
<dbReference type="GO" id="GO:0015093">
    <property type="term" value="F:ferrous iron transmembrane transporter activity"/>
    <property type="evidence" value="ECO:0007669"/>
    <property type="project" value="TreeGrafter"/>
</dbReference>
<keyword evidence="5 7" id="KW-1133">Transmembrane helix</keyword>
<dbReference type="eggNOG" id="COG3965">
    <property type="taxonomic scope" value="Bacteria"/>
</dbReference>
<geneLocation type="plasmid" evidence="9">
    <name>2</name>
</geneLocation>
<dbReference type="GO" id="GO:0006882">
    <property type="term" value="P:intracellular zinc ion homeostasis"/>
    <property type="evidence" value="ECO:0007669"/>
    <property type="project" value="TreeGrafter"/>
</dbReference>
<accession>A0A023X7R8</accession>
<dbReference type="HOGENOM" id="CLU_056154_0_1_11"/>
<keyword evidence="4 7" id="KW-0812">Transmembrane</keyword>
<feature type="transmembrane region" description="Helical" evidence="7">
    <location>
        <begin position="12"/>
        <end position="32"/>
    </location>
</feature>
<evidence type="ECO:0000256" key="3">
    <source>
        <dbReference type="ARBA" id="ARBA00022448"/>
    </source>
</evidence>
<evidence type="ECO:0000256" key="5">
    <source>
        <dbReference type="ARBA" id="ARBA00022989"/>
    </source>
</evidence>
<evidence type="ECO:0000259" key="8">
    <source>
        <dbReference type="Pfam" id="PF01545"/>
    </source>
</evidence>
<dbReference type="InterPro" id="IPR027469">
    <property type="entry name" value="Cation_efflux_TMD_sf"/>
</dbReference>
<feature type="transmembrane region" description="Helical" evidence="7">
    <location>
        <begin position="38"/>
        <end position="59"/>
    </location>
</feature>
<sequence>MRAADEMEQRLLKVSATGALLFAVVAIVWGLAISSQVILFDGLYSFIGVLLSLTSLSAARFVRQTDEVRFPFGKEVIEPLVVTLQYLAIGAMCLFALFSAVGDLLQGGRPVNAGFAVLYGVVATALCLLVHLYLKRRGSGAGSGFVEAEANQWLVDGMLSLGVLFGFVVALVLSFTPLAAATVYVDPVMVILVCAYFLKVPVGQIRKTGREILAMAPDESLRREVARVVKDIEEEYGFDESFLRLSKVGGKLYVEVDYVVGDSASVRDVHGLDLIREKLDGRLETVQLSKWLSVSFTADRKWAL</sequence>
<gene>
    <name evidence="9" type="ORF">RradSPS_2978</name>
    <name evidence="10" type="ORF">SIL72_16010</name>
</gene>
<comment type="similarity">
    <text evidence="2">Belongs to the cation diffusion facilitator (CDF) transporter (TC 2.A.4) family.</text>
</comment>
<dbReference type="KEGG" id="rrd:RradSPS_2978"/>
<dbReference type="EMBL" id="JAWXXX010000003">
    <property type="protein sequence ID" value="MDX5895534.1"/>
    <property type="molecule type" value="Genomic_DNA"/>
</dbReference>
<dbReference type="InterPro" id="IPR002524">
    <property type="entry name" value="Cation_efflux"/>
</dbReference>
<keyword evidence="6 7" id="KW-0472">Membrane</keyword>
<dbReference type="PANTHER" id="PTHR43840:SF15">
    <property type="entry name" value="MITOCHONDRIAL METAL TRANSPORTER 1-RELATED"/>
    <property type="match status" value="1"/>
</dbReference>
<evidence type="ECO:0000256" key="6">
    <source>
        <dbReference type="ARBA" id="ARBA00023136"/>
    </source>
</evidence>
<dbReference type="PANTHER" id="PTHR43840">
    <property type="entry name" value="MITOCHONDRIAL METAL TRANSPORTER 1-RELATED"/>
    <property type="match status" value="1"/>
</dbReference>
<dbReference type="GO" id="GO:0005886">
    <property type="term" value="C:plasma membrane"/>
    <property type="evidence" value="ECO:0007669"/>
    <property type="project" value="TreeGrafter"/>
</dbReference>
<reference evidence="9 11" key="1">
    <citation type="submission" date="2014-03" db="EMBL/GenBank/DDBJ databases">
        <title>Complete genome sequence of the Radio-Resistant Rubrobacter radiotolerans RSPS-4.</title>
        <authorList>
            <person name="Egas C.C."/>
            <person name="Barroso C.C."/>
            <person name="Froufe H.J.C."/>
            <person name="Pacheco J.J."/>
            <person name="Albuquerque L.L."/>
            <person name="da Costa M.M.S."/>
        </authorList>
    </citation>
    <scope>NUCLEOTIDE SEQUENCE [LARGE SCALE GENOMIC DNA]</scope>
    <source>
        <strain evidence="9 11">RSPS-4</strain>
        <plasmid evidence="9 11">2</plasmid>
    </source>
</reference>
<dbReference type="Proteomes" id="UP001281130">
    <property type="component" value="Unassembled WGS sequence"/>
</dbReference>
<feature type="transmembrane region" description="Helical" evidence="7">
    <location>
        <begin position="80"/>
        <end position="101"/>
    </location>
</feature>
<keyword evidence="11" id="KW-1185">Reference proteome</keyword>
<dbReference type="Gene3D" id="1.20.1510.10">
    <property type="entry name" value="Cation efflux protein transmembrane domain"/>
    <property type="match status" value="1"/>
</dbReference>
<dbReference type="InterPro" id="IPR058533">
    <property type="entry name" value="Cation_efflux_TM"/>
</dbReference>
<feature type="transmembrane region" description="Helical" evidence="7">
    <location>
        <begin position="179"/>
        <end position="198"/>
    </location>
</feature>
<dbReference type="GO" id="GO:0015341">
    <property type="term" value="F:zinc efflux antiporter activity"/>
    <property type="evidence" value="ECO:0007669"/>
    <property type="project" value="TreeGrafter"/>
</dbReference>
<dbReference type="SUPFAM" id="SSF161111">
    <property type="entry name" value="Cation efflux protein transmembrane domain-like"/>
    <property type="match status" value="1"/>
</dbReference>
<comment type="subcellular location">
    <subcellularLocation>
        <location evidence="1">Membrane</location>
        <topology evidence="1">Multi-pass membrane protein</topology>
    </subcellularLocation>
</comment>
<evidence type="ECO:0000313" key="11">
    <source>
        <dbReference type="Proteomes" id="UP000025229"/>
    </source>
</evidence>
<feature type="transmembrane region" description="Helical" evidence="7">
    <location>
        <begin position="113"/>
        <end position="134"/>
    </location>
</feature>